<comment type="caution">
    <text evidence="6">The sequence shown here is derived from an EMBL/GenBank/DDBJ whole genome shotgun (WGS) entry which is preliminary data.</text>
</comment>
<sequence length="196" mass="20955">AHLLPPLSPRRRSQHPSLWAHAVCGIIVALAAVVGLLVAAFALLPVQVNALVRAGCPPAARHLPAGMFNKVLKLRGLGDRFDLDQPGSCRRGCGIDCGIIALSVVISVISLIVTAPLHAVPVLGTVLFFYSGHVYFHTDLLGLNFTQSKNYVKRRVHTYASFGVVAMALAFIPVLNFLTIFTNYVGACCKTVVQGT</sequence>
<feature type="transmembrane region" description="Helical" evidence="5">
    <location>
        <begin position="93"/>
        <end position="113"/>
    </location>
</feature>
<dbReference type="PANTHER" id="PTHR34292">
    <property type="entry name" value="OUTER SPORE WALL PROTEIN LDS1"/>
    <property type="match status" value="1"/>
</dbReference>
<feature type="transmembrane region" description="Helical" evidence="5">
    <location>
        <begin position="159"/>
        <end position="181"/>
    </location>
</feature>
<dbReference type="OrthoDB" id="10012223at2759"/>
<evidence type="ECO:0000256" key="5">
    <source>
        <dbReference type="SAM" id="Phobius"/>
    </source>
</evidence>
<name>A0A8H7ZMQ6_9FUNG</name>
<comment type="subcellular location">
    <subcellularLocation>
        <location evidence="1">Membrane</location>
        <topology evidence="1">Multi-pass membrane protein</topology>
    </subcellularLocation>
</comment>
<feature type="transmembrane region" description="Helical" evidence="5">
    <location>
        <begin position="20"/>
        <end position="44"/>
    </location>
</feature>
<evidence type="ECO:0000256" key="2">
    <source>
        <dbReference type="ARBA" id="ARBA00022692"/>
    </source>
</evidence>
<evidence type="ECO:0000313" key="6">
    <source>
        <dbReference type="EMBL" id="KAG5456283.1"/>
    </source>
</evidence>
<dbReference type="Proteomes" id="UP000673691">
    <property type="component" value="Unassembled WGS sequence"/>
</dbReference>
<organism evidence="6 7">
    <name type="scientific">Olpidium bornovanus</name>
    <dbReference type="NCBI Taxonomy" id="278681"/>
    <lineage>
        <taxon>Eukaryota</taxon>
        <taxon>Fungi</taxon>
        <taxon>Fungi incertae sedis</taxon>
        <taxon>Olpidiomycota</taxon>
        <taxon>Olpidiomycotina</taxon>
        <taxon>Olpidiomycetes</taxon>
        <taxon>Olpidiales</taxon>
        <taxon>Olpidiaceae</taxon>
        <taxon>Olpidium</taxon>
    </lineage>
</organism>
<evidence type="ECO:0000256" key="1">
    <source>
        <dbReference type="ARBA" id="ARBA00004141"/>
    </source>
</evidence>
<evidence type="ECO:0000256" key="4">
    <source>
        <dbReference type="ARBA" id="ARBA00023136"/>
    </source>
</evidence>
<keyword evidence="2 5" id="KW-0812">Transmembrane</keyword>
<dbReference type="AlphaFoldDB" id="A0A8H7ZMQ6"/>
<dbReference type="PANTHER" id="PTHR34292:SF2">
    <property type="entry name" value="OUTER SPORE WALL PROTEIN LDS1"/>
    <property type="match status" value="1"/>
</dbReference>
<proteinExistence type="predicted"/>
<evidence type="ECO:0000313" key="7">
    <source>
        <dbReference type="Proteomes" id="UP000673691"/>
    </source>
</evidence>
<reference evidence="6 7" key="1">
    <citation type="journal article" name="Sci. Rep.">
        <title>Genome-scale phylogenetic analyses confirm Olpidium as the closest living zoosporic fungus to the non-flagellated, terrestrial fungi.</title>
        <authorList>
            <person name="Chang Y."/>
            <person name="Rochon D."/>
            <person name="Sekimoto S."/>
            <person name="Wang Y."/>
            <person name="Chovatia M."/>
            <person name="Sandor L."/>
            <person name="Salamov A."/>
            <person name="Grigoriev I.V."/>
            <person name="Stajich J.E."/>
            <person name="Spatafora J.W."/>
        </authorList>
    </citation>
    <scope>NUCLEOTIDE SEQUENCE [LARGE SCALE GENOMIC DNA]</scope>
    <source>
        <strain evidence="6">S191</strain>
    </source>
</reference>
<dbReference type="Pfam" id="PF07264">
    <property type="entry name" value="EI24"/>
    <property type="match status" value="1"/>
</dbReference>
<feature type="non-terminal residue" evidence="6">
    <location>
        <position position="1"/>
    </location>
</feature>
<gene>
    <name evidence="6" type="ORF">BJ554DRAFT_4015</name>
</gene>
<accession>A0A8H7ZMQ6</accession>
<keyword evidence="7" id="KW-1185">Reference proteome</keyword>
<protein>
    <submittedName>
        <fullName evidence="6">Uncharacterized protein</fullName>
    </submittedName>
</protein>
<dbReference type="EMBL" id="JAEFCI010011982">
    <property type="protein sequence ID" value="KAG5456283.1"/>
    <property type="molecule type" value="Genomic_DNA"/>
</dbReference>
<dbReference type="InterPro" id="IPR059112">
    <property type="entry name" value="CysZ/EI24"/>
</dbReference>
<dbReference type="InterPro" id="IPR052786">
    <property type="entry name" value="Spore_wall_assembly"/>
</dbReference>
<evidence type="ECO:0000256" key="3">
    <source>
        <dbReference type="ARBA" id="ARBA00022989"/>
    </source>
</evidence>
<feature type="transmembrane region" description="Helical" evidence="5">
    <location>
        <begin position="119"/>
        <end position="138"/>
    </location>
</feature>
<keyword evidence="3 5" id="KW-1133">Transmembrane helix</keyword>
<keyword evidence="4 5" id="KW-0472">Membrane</keyword>